<accession>A0A9Q4GJ59</accession>
<organism evidence="1 2">
    <name type="scientific">Halorutilus salinus</name>
    <dbReference type="NCBI Taxonomy" id="2487751"/>
    <lineage>
        <taxon>Archaea</taxon>
        <taxon>Methanobacteriati</taxon>
        <taxon>Methanobacteriota</taxon>
        <taxon>Stenosarchaea group</taxon>
        <taxon>Halobacteria</taxon>
        <taxon>Halorutilales</taxon>
        <taxon>Halorutilaceae</taxon>
        <taxon>Halorutilus</taxon>
    </lineage>
</organism>
<proteinExistence type="predicted"/>
<comment type="caution">
    <text evidence="1">The sequence shown here is derived from an EMBL/GenBank/DDBJ whole genome shotgun (WGS) entry which is preliminary data.</text>
</comment>
<protein>
    <submittedName>
        <fullName evidence="1">Uncharacterized protein</fullName>
    </submittedName>
</protein>
<dbReference type="RefSeq" id="WP_266086756.1">
    <property type="nucleotide sequence ID" value="NZ_RKLV01000005.1"/>
</dbReference>
<gene>
    <name evidence="1" type="ORF">EGH25_06080</name>
</gene>
<keyword evidence="2" id="KW-1185">Reference proteome</keyword>
<dbReference type="AlphaFoldDB" id="A0A9Q4GJ59"/>
<evidence type="ECO:0000313" key="1">
    <source>
        <dbReference type="EMBL" id="MCX2818916.1"/>
    </source>
</evidence>
<dbReference type="Proteomes" id="UP001149411">
    <property type="component" value="Unassembled WGS sequence"/>
</dbReference>
<dbReference type="EMBL" id="RKLV01000005">
    <property type="protein sequence ID" value="MCX2818916.1"/>
    <property type="molecule type" value="Genomic_DNA"/>
</dbReference>
<reference evidence="1" key="1">
    <citation type="submission" date="2022-09" db="EMBL/GenBank/DDBJ databases">
        <title>Haloadaptaus new haloarchaeum isolated from saline soil.</title>
        <authorList>
            <person name="Duran-Viseras A."/>
            <person name="Sanchez-Porro C."/>
            <person name="Ventosa A."/>
        </authorList>
    </citation>
    <scope>NUCLEOTIDE SEQUENCE</scope>
    <source>
        <strain evidence="1">F3-133</strain>
    </source>
</reference>
<sequence length="59" mass="6523">MPHRCFEHATVDESGFELVDGYIRGTAQAVCSVCGADLTYEYVLDRTVDDSGEVDYVNC</sequence>
<evidence type="ECO:0000313" key="2">
    <source>
        <dbReference type="Proteomes" id="UP001149411"/>
    </source>
</evidence>
<name>A0A9Q4GJ59_9EURY</name>